<proteinExistence type="predicted"/>
<dbReference type="AlphaFoldDB" id="A0A1G6NW04"/>
<gene>
    <name evidence="1" type="ORF">SAMN05192552_1006170</name>
</gene>
<sequence length="42" mass="4708">MTSRNAVASLTVVIEADTVDGQHPMRAILTVMRTTDRYFRLA</sequence>
<protein>
    <submittedName>
        <fullName evidence="1">Uncharacterized protein</fullName>
    </submittedName>
</protein>
<name>A0A1G6NW04_9EURY</name>
<reference evidence="1 2" key="1">
    <citation type="submission" date="2016-10" db="EMBL/GenBank/DDBJ databases">
        <authorList>
            <person name="Varghese N."/>
            <person name="Submissions S."/>
        </authorList>
    </citation>
    <scope>NUCLEOTIDE SEQUENCE [LARGE SCALE GENOMIC DNA]</scope>
    <source>
        <strain evidence="1 2">CDM_1</strain>
    </source>
</reference>
<evidence type="ECO:0000313" key="2">
    <source>
        <dbReference type="Proteomes" id="UP000324021"/>
    </source>
</evidence>
<dbReference type="Proteomes" id="UP000324021">
    <property type="component" value="Unassembled WGS sequence"/>
</dbReference>
<dbReference type="EMBL" id="FMZP01000006">
    <property type="protein sequence ID" value="SDC71534.1"/>
    <property type="molecule type" value="Genomic_DNA"/>
</dbReference>
<accession>A0A1G6NW04</accession>
<evidence type="ECO:0000313" key="1">
    <source>
        <dbReference type="EMBL" id="SDC71534.1"/>
    </source>
</evidence>
<organism evidence="1 2">
    <name type="scientific">Natrinema hispanicum</name>
    <dbReference type="NCBI Taxonomy" id="392421"/>
    <lineage>
        <taxon>Archaea</taxon>
        <taxon>Methanobacteriati</taxon>
        <taxon>Methanobacteriota</taxon>
        <taxon>Stenosarchaea group</taxon>
        <taxon>Halobacteria</taxon>
        <taxon>Halobacteriales</taxon>
        <taxon>Natrialbaceae</taxon>
        <taxon>Natrinema</taxon>
    </lineage>
</organism>